<organism evidence="2 3">
    <name type="scientific">Paenibacillus larvae</name>
    <dbReference type="NCBI Taxonomy" id="1464"/>
    <lineage>
        <taxon>Bacteria</taxon>
        <taxon>Bacillati</taxon>
        <taxon>Bacillota</taxon>
        <taxon>Bacilli</taxon>
        <taxon>Bacillales</taxon>
        <taxon>Paenibacillaceae</taxon>
        <taxon>Paenibacillus</taxon>
    </lineage>
</organism>
<dbReference type="Pfam" id="PF14265">
    <property type="entry name" value="DUF4355"/>
    <property type="match status" value="1"/>
</dbReference>
<feature type="compositionally biased region" description="Basic and acidic residues" evidence="1">
    <location>
        <begin position="59"/>
        <end position="70"/>
    </location>
</feature>
<protein>
    <submittedName>
        <fullName evidence="2">DUF4355 domain-containing protein</fullName>
    </submittedName>
</protein>
<evidence type="ECO:0000313" key="2">
    <source>
        <dbReference type="EMBL" id="MDT2249897.1"/>
    </source>
</evidence>
<dbReference type="AlphaFoldDB" id="A0AAP5N090"/>
<feature type="compositionally biased region" description="Basic and acidic residues" evidence="1">
    <location>
        <begin position="17"/>
        <end position="35"/>
    </location>
</feature>
<feature type="region of interest" description="Disordered" evidence="1">
    <location>
        <begin position="1"/>
        <end position="41"/>
    </location>
</feature>
<feature type="compositionally biased region" description="Polar residues" evidence="1">
    <location>
        <begin position="1"/>
        <end position="10"/>
    </location>
</feature>
<name>A0AAP5N090_9BACL</name>
<accession>A0AAP5N090</accession>
<feature type="region of interest" description="Disordered" evidence="1">
    <location>
        <begin position="56"/>
        <end position="83"/>
    </location>
</feature>
<dbReference type="EMBL" id="JARQGV010000004">
    <property type="protein sequence ID" value="MDT2249897.1"/>
    <property type="molecule type" value="Genomic_DNA"/>
</dbReference>
<reference evidence="2" key="1">
    <citation type="journal article" date="2023" name="J. Vet. Diagn. Invest.">
        <title>Oxytetracycline-resistant Paenibacillus larvae identified in commercial beekeeping operations in Saskatchewan using pooled honey sampling.</title>
        <authorList>
            <person name="Obshta O."/>
            <person name="Zabrodski M.W."/>
            <person name="Soomro T."/>
            <person name="Wilson G."/>
            <person name="Masood F."/>
            <person name="Thebeau J."/>
            <person name="Silva M.C.B."/>
            <person name="Biganski S."/>
            <person name="Kozii I.V."/>
            <person name="Koziy R.V."/>
            <person name="Raza M.F."/>
            <person name="Jose M.S."/>
            <person name="Simko E."/>
            <person name="Wood S.C."/>
        </authorList>
    </citation>
    <scope>NUCLEOTIDE SEQUENCE</scope>
    <source>
        <strain evidence="2">PL001</strain>
    </source>
</reference>
<dbReference type="Proteomes" id="UP001259239">
    <property type="component" value="Unassembled WGS sequence"/>
</dbReference>
<evidence type="ECO:0000256" key="1">
    <source>
        <dbReference type="SAM" id="MobiDB-lite"/>
    </source>
</evidence>
<gene>
    <name evidence="2" type="ORF">P7H09_00400</name>
</gene>
<evidence type="ECO:0000313" key="3">
    <source>
        <dbReference type="Proteomes" id="UP001259239"/>
    </source>
</evidence>
<sequence length="198" mass="22551">MMENQDNQEIIDQGTETTKENKEQNKEQVKEEKGKVTFTPEQQAAIEEMFSARFAREKKKSEAEKEEAAKLAEMNAQQKAEYERDQLQKQLEELLKKDRFNEMSKEANKMLKESGIVADDQVLGFVVKDTAEATQESVKAFVDLVNAKAEEITKQKLSGTAPRVQTSTSNAMTKSEIMQIKDAAKRQKAMAENIHLFQ</sequence>
<dbReference type="RefSeq" id="WP_023484972.1">
    <property type="nucleotide sequence ID" value="NZ_CBCRXL010000063.1"/>
</dbReference>
<proteinExistence type="predicted"/>
<dbReference type="InterPro" id="IPR025580">
    <property type="entry name" value="Gp46"/>
</dbReference>
<reference evidence="2" key="2">
    <citation type="submission" date="2023-03" db="EMBL/GenBank/DDBJ databases">
        <authorList>
            <person name="Obshta O."/>
            <person name="Zabrodski M.W."/>
            <person name="Soomro T."/>
            <person name="Wilson G."/>
            <person name="Masood F."/>
            <person name="Thebeau J."/>
            <person name="Bezerra Da Silva M.C."/>
            <person name="Raza F."/>
            <person name="Biganski S."/>
            <person name="Jose M."/>
            <person name="Camilli M."/>
            <person name="Kozii I.V."/>
            <person name="Kozii R.V."/>
            <person name="Simko E."/>
            <person name="Wood S.C."/>
        </authorList>
    </citation>
    <scope>NUCLEOTIDE SEQUENCE</scope>
    <source>
        <strain evidence="2">PL001</strain>
    </source>
</reference>
<comment type="caution">
    <text evidence="2">The sequence shown here is derived from an EMBL/GenBank/DDBJ whole genome shotgun (WGS) entry which is preliminary data.</text>
</comment>